<dbReference type="RefSeq" id="WP_153685363.1">
    <property type="nucleotide sequence ID" value="NZ_WJIF01000008.1"/>
</dbReference>
<keyword evidence="4" id="KW-1185">Reference proteome</keyword>
<name>A0A6I2FAU1_9MICO</name>
<keyword evidence="2" id="KW-0472">Membrane</keyword>
<keyword evidence="2" id="KW-0812">Transmembrane</keyword>
<evidence type="ECO:0000256" key="2">
    <source>
        <dbReference type="SAM" id="Phobius"/>
    </source>
</evidence>
<keyword evidence="2" id="KW-1133">Transmembrane helix</keyword>
<organism evidence="3 4">
    <name type="scientific">Agromyces agglutinans</name>
    <dbReference type="NCBI Taxonomy" id="2662258"/>
    <lineage>
        <taxon>Bacteria</taxon>
        <taxon>Bacillati</taxon>
        <taxon>Actinomycetota</taxon>
        <taxon>Actinomycetes</taxon>
        <taxon>Micrococcales</taxon>
        <taxon>Microbacteriaceae</taxon>
        <taxon>Agromyces</taxon>
    </lineage>
</organism>
<dbReference type="Proteomes" id="UP000431080">
    <property type="component" value="Unassembled WGS sequence"/>
</dbReference>
<gene>
    <name evidence="3" type="ORF">GE115_13885</name>
</gene>
<feature type="transmembrane region" description="Helical" evidence="2">
    <location>
        <begin position="66"/>
        <end position="87"/>
    </location>
</feature>
<feature type="region of interest" description="Disordered" evidence="1">
    <location>
        <begin position="1"/>
        <end position="30"/>
    </location>
</feature>
<accession>A0A6I2FAU1</accession>
<feature type="compositionally biased region" description="Basic and acidic residues" evidence="1">
    <location>
        <begin position="1"/>
        <end position="22"/>
    </location>
</feature>
<protein>
    <submittedName>
        <fullName evidence="3">Uncharacterized protein</fullName>
    </submittedName>
</protein>
<sequence length="438" mass="44934">MQDQSGHDEPERDAVERLRDADPAAGVEPRAGFADEVVAMATDEQPDASAPVADLAGERARRRRRWLPVAAAAAAATIVAGAVGYGIGAANAGSGVTASRTSPANQTMEDGAVGAARDASGSPVPITPDLGGSKFAADSMPWGGNGNSFHAAGLDTAEGTAAAYTYDARAVSNAESVGAVAAALGVEGVPELRDGAWVVGPQDGSGPSVTVGLSGTMAFSYVNPALDPWSCDDPNGCTSTGTQPDEAAAVDALRALVAGAGFDPADFEYTSETWEGAVTRMAQAWPMLDGHRFDQSWYLELTDEGVYSASGNLAPIVPLGDYPVVSAQAAFERLSDPRFGARISGGPVPLAEDAMVDVADAPVEWVPPTEPPTTPQPGAPVSWPVNDVEIVAAELMPSTQWQPDGSVIIAPSYRFTDADGGTWSVIAIADSHLDLSTK</sequence>
<evidence type="ECO:0000313" key="3">
    <source>
        <dbReference type="EMBL" id="MRG60947.1"/>
    </source>
</evidence>
<dbReference type="AlphaFoldDB" id="A0A6I2FAU1"/>
<reference evidence="3 4" key="1">
    <citation type="submission" date="2019-10" db="EMBL/GenBank/DDBJ databases">
        <authorList>
            <person name="Nie G."/>
            <person name="Ming H."/>
            <person name="Yi B."/>
        </authorList>
    </citation>
    <scope>NUCLEOTIDE SEQUENCE [LARGE SCALE GENOMIC DNA]</scope>
    <source>
        <strain evidence="3 4">CFH 90414</strain>
    </source>
</reference>
<comment type="caution">
    <text evidence="3">The sequence shown here is derived from an EMBL/GenBank/DDBJ whole genome shotgun (WGS) entry which is preliminary data.</text>
</comment>
<evidence type="ECO:0000313" key="4">
    <source>
        <dbReference type="Proteomes" id="UP000431080"/>
    </source>
</evidence>
<proteinExistence type="predicted"/>
<evidence type="ECO:0000256" key="1">
    <source>
        <dbReference type="SAM" id="MobiDB-lite"/>
    </source>
</evidence>
<dbReference type="EMBL" id="WJIF01000008">
    <property type="protein sequence ID" value="MRG60947.1"/>
    <property type="molecule type" value="Genomic_DNA"/>
</dbReference>